<reference evidence="5" key="1">
    <citation type="submission" date="2021-04" db="EMBL/GenBank/DDBJ databases">
        <authorList>
            <person name="Hartkoorn R.C."/>
            <person name="Beaudoing E."/>
            <person name="Hot D."/>
        </authorList>
    </citation>
    <scope>NUCLEOTIDE SEQUENCE</scope>
    <source>
        <strain evidence="5">NRRL B-16292</strain>
    </source>
</reference>
<dbReference type="NCBIfam" id="TIGR00229">
    <property type="entry name" value="sensory_box"/>
    <property type="match status" value="1"/>
</dbReference>
<dbReference type="InterPro" id="IPR029787">
    <property type="entry name" value="Nucleotide_cyclase"/>
</dbReference>
<evidence type="ECO:0000313" key="6">
    <source>
        <dbReference type="Proteomes" id="UP001059617"/>
    </source>
</evidence>
<keyword evidence="1" id="KW-0812">Transmembrane</keyword>
<feature type="transmembrane region" description="Helical" evidence="1">
    <location>
        <begin position="165"/>
        <end position="187"/>
    </location>
</feature>
<accession>A0ABY5W4H1</accession>
<evidence type="ECO:0000259" key="2">
    <source>
        <dbReference type="PROSITE" id="PS50112"/>
    </source>
</evidence>
<dbReference type="RefSeq" id="WP_259862784.1">
    <property type="nucleotide sequence ID" value="NZ_BAAAST010000011.1"/>
</dbReference>
<dbReference type="InterPro" id="IPR035965">
    <property type="entry name" value="PAS-like_dom_sf"/>
</dbReference>
<organism evidence="5 6">
    <name type="scientific">Dactylosporangium fulvum</name>
    <dbReference type="NCBI Taxonomy" id="53359"/>
    <lineage>
        <taxon>Bacteria</taxon>
        <taxon>Bacillati</taxon>
        <taxon>Actinomycetota</taxon>
        <taxon>Actinomycetes</taxon>
        <taxon>Micromonosporales</taxon>
        <taxon>Micromonosporaceae</taxon>
        <taxon>Dactylosporangium</taxon>
    </lineage>
</organism>
<dbReference type="InterPro" id="IPR000160">
    <property type="entry name" value="GGDEF_dom"/>
</dbReference>
<feature type="transmembrane region" description="Helical" evidence="1">
    <location>
        <begin position="34"/>
        <end position="50"/>
    </location>
</feature>
<sequence length="611" mass="65011">MRRDPLLFVTAGGGAALVGWLLLDVGGATAQLRLFWTVVPVFDLLLWYFARRVARLPGAPAGVRRFWRECGRAALVFAAGDTSQAVVAWTRPGPETAVANSFQASCILLGMCWLIWVTLTHPTPIRSRQARIRFWLDAVSVLVGAGVLVWLLVLPHGDGAPGGALVALLLGSVIILFAAFAAVKLILSGNAPIARRAATPMLLAGAIQGLVGGLVTADSRHLGLLLAAQMLSVVLVASGPRLQERAMLAGARPAVWRARPYSLLPYTTLAGMFAAVPLVLRDGLGPDAWLLLGGLFVATVLAVSRQLLAFAENAELLAQLGNQQEHFQSLLAYSTDITSVVDAGGFLTYVSPATERLLGKAPAAVLGTQVVSHVHPDDLPAFLAALTRLRGVADATVSYQVRYAHADGSWRWLDVVSRNLLHVPSVRGYVSNARDATQARLLQDELRHQATHDGLTGLANRALFDERLTSAADAGMAAVLLVDLNDFKSINDTHGHHVGDVVLAGVAERLRASTPPGGTAARIGGDEFAVVLPGLDVIGAAQVARRFLSLLDEPMPVPGQRIPVRASVGIVDGDPRDAERLLQRADAEMYRAKREARALRLLSVPQMSSSS</sequence>
<feature type="transmembrane region" description="Helical" evidence="1">
    <location>
        <begin position="134"/>
        <end position="153"/>
    </location>
</feature>
<feature type="transmembrane region" description="Helical" evidence="1">
    <location>
        <begin position="199"/>
        <end position="217"/>
    </location>
</feature>
<feature type="transmembrane region" description="Helical" evidence="1">
    <location>
        <begin position="223"/>
        <end position="242"/>
    </location>
</feature>
<feature type="domain" description="PAC" evidence="3">
    <location>
        <begin position="397"/>
        <end position="448"/>
    </location>
</feature>
<feature type="transmembrane region" description="Helical" evidence="1">
    <location>
        <begin position="70"/>
        <end position="90"/>
    </location>
</feature>
<dbReference type="PANTHER" id="PTHR44757">
    <property type="entry name" value="DIGUANYLATE CYCLASE DGCP"/>
    <property type="match status" value="1"/>
</dbReference>
<dbReference type="PROSITE" id="PS50112">
    <property type="entry name" value="PAS"/>
    <property type="match status" value="1"/>
</dbReference>
<feature type="transmembrane region" description="Helical" evidence="1">
    <location>
        <begin position="263"/>
        <end position="280"/>
    </location>
</feature>
<dbReference type="Gene3D" id="3.30.450.20">
    <property type="entry name" value="PAS domain"/>
    <property type="match status" value="1"/>
</dbReference>
<keyword evidence="1" id="KW-0472">Membrane</keyword>
<gene>
    <name evidence="5" type="ORF">Dfulv_11510</name>
</gene>
<dbReference type="InterPro" id="IPR052155">
    <property type="entry name" value="Biofilm_reg_signaling"/>
</dbReference>
<dbReference type="InterPro" id="IPR013655">
    <property type="entry name" value="PAS_fold_3"/>
</dbReference>
<feature type="transmembrane region" description="Helical" evidence="1">
    <location>
        <begin position="7"/>
        <end position="28"/>
    </location>
</feature>
<feature type="transmembrane region" description="Helical" evidence="1">
    <location>
        <begin position="286"/>
        <end position="303"/>
    </location>
</feature>
<dbReference type="Gene3D" id="3.30.70.270">
    <property type="match status" value="1"/>
</dbReference>
<proteinExistence type="predicted"/>
<dbReference type="SMART" id="SM00267">
    <property type="entry name" value="GGDEF"/>
    <property type="match status" value="1"/>
</dbReference>
<evidence type="ECO:0000259" key="3">
    <source>
        <dbReference type="PROSITE" id="PS50113"/>
    </source>
</evidence>
<dbReference type="NCBIfam" id="TIGR00254">
    <property type="entry name" value="GGDEF"/>
    <property type="match status" value="1"/>
</dbReference>
<feature type="domain" description="PAS" evidence="2">
    <location>
        <begin position="323"/>
        <end position="388"/>
    </location>
</feature>
<dbReference type="EMBL" id="CP073720">
    <property type="protein sequence ID" value="UWP84812.1"/>
    <property type="molecule type" value="Genomic_DNA"/>
</dbReference>
<feature type="transmembrane region" description="Helical" evidence="1">
    <location>
        <begin position="102"/>
        <end position="122"/>
    </location>
</feature>
<evidence type="ECO:0000256" key="1">
    <source>
        <dbReference type="SAM" id="Phobius"/>
    </source>
</evidence>
<dbReference type="InterPro" id="IPR043128">
    <property type="entry name" value="Rev_trsase/Diguanyl_cyclase"/>
</dbReference>
<dbReference type="InterPro" id="IPR000014">
    <property type="entry name" value="PAS"/>
</dbReference>
<protein>
    <submittedName>
        <fullName evidence="5">Sensor domain-containing diguanylate cyclase</fullName>
    </submittedName>
</protein>
<keyword evidence="6" id="KW-1185">Reference proteome</keyword>
<dbReference type="SUPFAM" id="SSF55073">
    <property type="entry name" value="Nucleotide cyclase"/>
    <property type="match status" value="1"/>
</dbReference>
<keyword evidence="1" id="KW-1133">Transmembrane helix</keyword>
<dbReference type="Pfam" id="PF00990">
    <property type="entry name" value="GGDEF"/>
    <property type="match status" value="1"/>
</dbReference>
<evidence type="ECO:0000313" key="5">
    <source>
        <dbReference type="EMBL" id="UWP84812.1"/>
    </source>
</evidence>
<dbReference type="PROSITE" id="PS50887">
    <property type="entry name" value="GGDEF"/>
    <property type="match status" value="1"/>
</dbReference>
<dbReference type="Pfam" id="PF08447">
    <property type="entry name" value="PAS_3"/>
    <property type="match status" value="1"/>
</dbReference>
<feature type="domain" description="GGDEF" evidence="4">
    <location>
        <begin position="475"/>
        <end position="605"/>
    </location>
</feature>
<reference evidence="5" key="2">
    <citation type="submission" date="2022-09" db="EMBL/GenBank/DDBJ databases">
        <title>Biosynthetic gene clusters of Dactylosporangioum fulvum.</title>
        <authorList>
            <person name="Caradec T."/>
        </authorList>
    </citation>
    <scope>NUCLEOTIDE SEQUENCE</scope>
    <source>
        <strain evidence="5">NRRL B-16292</strain>
    </source>
</reference>
<dbReference type="CDD" id="cd00130">
    <property type="entry name" value="PAS"/>
    <property type="match status" value="1"/>
</dbReference>
<dbReference type="SUPFAM" id="SSF55785">
    <property type="entry name" value="PYP-like sensor domain (PAS domain)"/>
    <property type="match status" value="1"/>
</dbReference>
<name>A0ABY5W4H1_9ACTN</name>
<dbReference type="InterPro" id="IPR000700">
    <property type="entry name" value="PAS-assoc_C"/>
</dbReference>
<dbReference type="CDD" id="cd01949">
    <property type="entry name" value="GGDEF"/>
    <property type="match status" value="1"/>
</dbReference>
<dbReference type="SMART" id="SM00091">
    <property type="entry name" value="PAS"/>
    <property type="match status" value="1"/>
</dbReference>
<dbReference type="PROSITE" id="PS50113">
    <property type="entry name" value="PAC"/>
    <property type="match status" value="1"/>
</dbReference>
<dbReference type="Proteomes" id="UP001059617">
    <property type="component" value="Chromosome"/>
</dbReference>
<dbReference type="PANTHER" id="PTHR44757:SF2">
    <property type="entry name" value="BIOFILM ARCHITECTURE MAINTENANCE PROTEIN MBAA"/>
    <property type="match status" value="1"/>
</dbReference>
<evidence type="ECO:0000259" key="4">
    <source>
        <dbReference type="PROSITE" id="PS50887"/>
    </source>
</evidence>